<keyword evidence="3" id="KW-0804">Transcription</keyword>
<evidence type="ECO:0000313" key="6">
    <source>
        <dbReference type="Proteomes" id="UP000267430"/>
    </source>
</evidence>
<keyword evidence="2" id="KW-0238">DNA-binding</keyword>
<evidence type="ECO:0000313" key="5">
    <source>
        <dbReference type="EMBL" id="RUQ26931.1"/>
    </source>
</evidence>
<feature type="domain" description="HTH gntR-type" evidence="4">
    <location>
        <begin position="10"/>
        <end position="78"/>
    </location>
</feature>
<dbReference type="SUPFAM" id="SSF46785">
    <property type="entry name" value="Winged helix' DNA-binding domain"/>
    <property type="match status" value="1"/>
</dbReference>
<dbReference type="OrthoDB" id="369138at2"/>
<evidence type="ECO:0000256" key="1">
    <source>
        <dbReference type="ARBA" id="ARBA00023015"/>
    </source>
</evidence>
<dbReference type="PANTHER" id="PTHR43537:SF5">
    <property type="entry name" value="UXU OPERON TRANSCRIPTIONAL REGULATOR"/>
    <property type="match status" value="1"/>
</dbReference>
<evidence type="ECO:0000256" key="2">
    <source>
        <dbReference type="ARBA" id="ARBA00023125"/>
    </source>
</evidence>
<sequence>MIFSPIEKKEKLYVKIAEQINNAIQNKKFKAGDRLPAEREISSQLGVSRTSVREALAVLEMMDIIEIKIGDGSYIKKYAPDFQFEIKKIKNNSAFELIEVRIHIESIITKLAIERASEKDILEIEYTNQHLKTIIHDDEKIDEFFTYGVMFHKKLAKATHNDILIQIVNSLFEQNDHPLWQHLNKKAIKSYEARSHQLKEHEAIVTSIKNKDYKVAEELMTHHLEHLTAMLYD</sequence>
<dbReference type="SMART" id="SM00895">
    <property type="entry name" value="FCD"/>
    <property type="match status" value="1"/>
</dbReference>
<reference evidence="5 6" key="1">
    <citation type="submission" date="2018-12" db="EMBL/GenBank/DDBJ databases">
        <title>Bacillus chawlae sp. nov., Bacillus glennii sp. nov., and Bacillus saganii sp. nov. Isolated from the Vehicle Assembly Building at Kennedy Space Center where the Viking Spacecraft were Assembled.</title>
        <authorList>
            <person name="Seuylemezian A."/>
            <person name="Vaishampayan P."/>
        </authorList>
    </citation>
    <scope>NUCLEOTIDE SEQUENCE [LARGE SCALE GENOMIC DNA]</scope>
    <source>
        <strain evidence="5 6">L5</strain>
    </source>
</reference>
<proteinExistence type="predicted"/>
<dbReference type="AlphaFoldDB" id="A0A3S0UAG6"/>
<dbReference type="GO" id="GO:0003700">
    <property type="term" value="F:DNA-binding transcription factor activity"/>
    <property type="evidence" value="ECO:0007669"/>
    <property type="project" value="InterPro"/>
</dbReference>
<dbReference type="Proteomes" id="UP000267430">
    <property type="component" value="Unassembled WGS sequence"/>
</dbReference>
<keyword evidence="6" id="KW-1185">Reference proteome</keyword>
<name>A0A3S0UAG6_9BACI</name>
<dbReference type="SUPFAM" id="SSF48008">
    <property type="entry name" value="GntR ligand-binding domain-like"/>
    <property type="match status" value="1"/>
</dbReference>
<evidence type="ECO:0000259" key="4">
    <source>
        <dbReference type="PROSITE" id="PS50949"/>
    </source>
</evidence>
<gene>
    <name evidence="5" type="ORF">ELQ35_17905</name>
</gene>
<dbReference type="Gene3D" id="1.10.10.10">
    <property type="entry name" value="Winged helix-like DNA-binding domain superfamily/Winged helix DNA-binding domain"/>
    <property type="match status" value="1"/>
</dbReference>
<dbReference type="SMART" id="SM00345">
    <property type="entry name" value="HTH_GNTR"/>
    <property type="match status" value="1"/>
</dbReference>
<dbReference type="Pfam" id="PF07729">
    <property type="entry name" value="FCD"/>
    <property type="match status" value="1"/>
</dbReference>
<dbReference type="InterPro" id="IPR000524">
    <property type="entry name" value="Tscrpt_reg_HTH_GntR"/>
</dbReference>
<dbReference type="PRINTS" id="PR00035">
    <property type="entry name" value="HTHGNTR"/>
</dbReference>
<dbReference type="GO" id="GO:0003677">
    <property type="term" value="F:DNA binding"/>
    <property type="evidence" value="ECO:0007669"/>
    <property type="project" value="UniProtKB-KW"/>
</dbReference>
<dbReference type="InterPro" id="IPR036390">
    <property type="entry name" value="WH_DNA-bd_sf"/>
</dbReference>
<dbReference type="PANTHER" id="PTHR43537">
    <property type="entry name" value="TRANSCRIPTIONAL REGULATOR, GNTR FAMILY"/>
    <property type="match status" value="1"/>
</dbReference>
<organism evidence="5 6">
    <name type="scientific">Peribacillus cavernae</name>
    <dbReference type="NCBI Taxonomy" id="1674310"/>
    <lineage>
        <taxon>Bacteria</taxon>
        <taxon>Bacillati</taxon>
        <taxon>Bacillota</taxon>
        <taxon>Bacilli</taxon>
        <taxon>Bacillales</taxon>
        <taxon>Bacillaceae</taxon>
        <taxon>Peribacillus</taxon>
    </lineage>
</organism>
<protein>
    <submittedName>
        <fullName evidence="5">FadR family transcriptional regulator</fullName>
    </submittedName>
</protein>
<dbReference type="CDD" id="cd07377">
    <property type="entry name" value="WHTH_GntR"/>
    <property type="match status" value="1"/>
</dbReference>
<dbReference type="InterPro" id="IPR008920">
    <property type="entry name" value="TF_FadR/GntR_C"/>
</dbReference>
<dbReference type="EMBL" id="RYZZ01000032">
    <property type="protein sequence ID" value="RUQ26931.1"/>
    <property type="molecule type" value="Genomic_DNA"/>
</dbReference>
<accession>A0A3S0UAG6</accession>
<comment type="caution">
    <text evidence="5">The sequence shown here is derived from an EMBL/GenBank/DDBJ whole genome shotgun (WGS) entry which is preliminary data.</text>
</comment>
<evidence type="ECO:0000256" key="3">
    <source>
        <dbReference type="ARBA" id="ARBA00023163"/>
    </source>
</evidence>
<dbReference type="InterPro" id="IPR036388">
    <property type="entry name" value="WH-like_DNA-bd_sf"/>
</dbReference>
<dbReference type="PROSITE" id="PS50949">
    <property type="entry name" value="HTH_GNTR"/>
    <property type="match status" value="1"/>
</dbReference>
<dbReference type="RefSeq" id="WP_126866575.1">
    <property type="nucleotide sequence ID" value="NZ_JAUSTX010000031.1"/>
</dbReference>
<dbReference type="Pfam" id="PF00392">
    <property type="entry name" value="GntR"/>
    <property type="match status" value="1"/>
</dbReference>
<dbReference type="Gene3D" id="1.20.120.530">
    <property type="entry name" value="GntR ligand-binding domain-like"/>
    <property type="match status" value="1"/>
</dbReference>
<dbReference type="InterPro" id="IPR011711">
    <property type="entry name" value="GntR_C"/>
</dbReference>
<keyword evidence="1" id="KW-0805">Transcription regulation</keyword>